<reference evidence="1" key="1">
    <citation type="submission" date="2022-02" db="EMBL/GenBank/DDBJ databases">
        <title>Towards deciphering the DNA virus diversity associated with rodent species in the families Cricetidae and Heteromyidae.</title>
        <authorList>
            <person name="Lund M."/>
            <person name="Larsen B.B."/>
            <person name="Gryseels S."/>
            <person name="Kraberger S."/>
            <person name="Rowsey D.M."/>
            <person name="Steger L."/>
            <person name="Yule K.M."/>
            <person name="Upham N.S."/>
            <person name="Worobey M."/>
            <person name="Van Doorslaer K."/>
            <person name="Varsani A."/>
        </authorList>
    </citation>
    <scope>NUCLEOTIDE SEQUENCE</scope>
    <source>
        <strain evidence="1">UA23Rod_1661</strain>
    </source>
</reference>
<evidence type="ECO:0000313" key="1">
    <source>
        <dbReference type="EMBL" id="UPW36490.1"/>
    </source>
</evidence>
<sequence>MAVGVYDGMTNPWGGANLVYKFAPSVTLGVESSESNDYFPLNYFTFLRSPIIFPSILTQPALSQNSEHCDYFFVNHSIFIVNHSIFPLFFLKFSLGGESELNENGYYTALCGILVYFPN</sequence>
<protein>
    <submittedName>
        <fullName evidence="1">Uncharacterized protein</fullName>
    </submittedName>
</protein>
<name>A0A976R8E2_9VIRU</name>
<proteinExistence type="predicted"/>
<accession>A0A976R8E2</accession>
<organism evidence="1">
    <name type="scientific">Dipodfec virus UA23Rod_1661</name>
    <dbReference type="NCBI Taxonomy" id="2929254"/>
    <lineage>
        <taxon>Viruses</taxon>
        <taxon>Monodnaviria</taxon>
        <taxon>Shotokuvirae</taxon>
        <taxon>Cressdnaviricota</taxon>
    </lineage>
</organism>
<dbReference type="EMBL" id="OM869602">
    <property type="protein sequence ID" value="UPW36490.1"/>
    <property type="molecule type" value="Genomic_DNA"/>
</dbReference>